<evidence type="ECO:0000256" key="2">
    <source>
        <dbReference type="ARBA" id="ARBA00008697"/>
    </source>
</evidence>
<comment type="subunit">
    <text evidence="3">The complex is composed of two ATP-binding proteins (HrtA), two transmembrane proteins (HrtB) and a solute-binding protein.</text>
</comment>
<evidence type="ECO:0000256" key="9">
    <source>
        <dbReference type="ARBA" id="ARBA00023136"/>
    </source>
</evidence>
<evidence type="ECO:0000313" key="13">
    <source>
        <dbReference type="EMBL" id="QEA32731.1"/>
    </source>
</evidence>
<comment type="similarity">
    <text evidence="2">Belongs to the ABC-4 integral membrane protein family. HrtB subfamily.</text>
</comment>
<name>A0AAE6IKZ0_LEUCA</name>
<feature type="transmembrane region" description="Helical" evidence="11">
    <location>
        <begin position="15"/>
        <end position="35"/>
    </location>
</feature>
<dbReference type="GO" id="GO:0005886">
    <property type="term" value="C:plasma membrane"/>
    <property type="evidence" value="ECO:0007669"/>
    <property type="project" value="UniProtKB-SubCell"/>
</dbReference>
<sequence>MFLAIKEMKHEKLRYGLIVALILLVSYLLIILTGLSTGLANLNKAAINEWGAKTIILDKDSQGRLAQSYLSAQTLQTTKGSKISQYNSLVTSTGDLKENAQIIALSKQSFIYRNLKATIGKKFTSKNTVLVADKFKKDGFKIGSKIKIANSNVELRIVGFTPRATLSVAPVIYTSFETIKPLNNGVVNAVVTSEKHQFQDAPSNGLVLSINQFINKLPGYSAQKLTFNFMIGFLYIIIFIVISIFLYILTTQKLPNFGVLKAQGVPTTYLVMNTLAQSFIMSVIGVFLAIVFGLLTSWFLPSEVPIVISTMNIVLTSVGIIIMSLLGSLIPIRQIAQVDPYKIIGG</sequence>
<dbReference type="PANTHER" id="PTHR43738:SF1">
    <property type="entry name" value="HEMIN TRANSPORT SYSTEM PERMEASE PROTEIN HRTB-RELATED"/>
    <property type="match status" value="1"/>
</dbReference>
<keyword evidence="9 11" id="KW-0472">Membrane</keyword>
<comment type="subcellular location">
    <subcellularLocation>
        <location evidence="1">Cell membrane</location>
        <topology evidence="1">Multi-pass membrane protein</topology>
    </subcellularLocation>
</comment>
<keyword evidence="8 11" id="KW-1133">Transmembrane helix</keyword>
<evidence type="ECO:0000256" key="5">
    <source>
        <dbReference type="ARBA" id="ARBA00022448"/>
    </source>
</evidence>
<dbReference type="AlphaFoldDB" id="A0AAE6IKZ0"/>
<protein>
    <recommendedName>
        <fullName evidence="4">Putative hemin transport system permease protein HrtB</fullName>
    </recommendedName>
</protein>
<dbReference type="InterPro" id="IPR051125">
    <property type="entry name" value="ABC-4/HrtB_transporter"/>
</dbReference>
<dbReference type="RefSeq" id="WP_014974399.1">
    <property type="nucleotide sequence ID" value="NZ_CP042374.1"/>
</dbReference>
<dbReference type="Pfam" id="PF02687">
    <property type="entry name" value="FtsX"/>
    <property type="match status" value="1"/>
</dbReference>
<accession>A0AAE6IKZ0</accession>
<organism evidence="13 14">
    <name type="scientific">Leuconostoc carnosum</name>
    <dbReference type="NCBI Taxonomy" id="1252"/>
    <lineage>
        <taxon>Bacteria</taxon>
        <taxon>Bacillati</taxon>
        <taxon>Bacillota</taxon>
        <taxon>Bacilli</taxon>
        <taxon>Lactobacillales</taxon>
        <taxon>Lactobacillaceae</taxon>
        <taxon>Leuconostoc</taxon>
    </lineage>
</organism>
<dbReference type="PANTHER" id="PTHR43738">
    <property type="entry name" value="ABC TRANSPORTER, MEMBRANE PROTEIN"/>
    <property type="match status" value="1"/>
</dbReference>
<evidence type="ECO:0000256" key="11">
    <source>
        <dbReference type="SAM" id="Phobius"/>
    </source>
</evidence>
<keyword evidence="5" id="KW-0813">Transport</keyword>
<evidence type="ECO:0000256" key="3">
    <source>
        <dbReference type="ARBA" id="ARBA00011131"/>
    </source>
</evidence>
<evidence type="ECO:0000256" key="10">
    <source>
        <dbReference type="ARBA" id="ARBA00024973"/>
    </source>
</evidence>
<dbReference type="InterPro" id="IPR003838">
    <property type="entry name" value="ABC3_permease_C"/>
</dbReference>
<dbReference type="GeneID" id="61186207"/>
<feature type="transmembrane region" description="Helical" evidence="11">
    <location>
        <begin position="225"/>
        <end position="249"/>
    </location>
</feature>
<reference evidence="13 14" key="1">
    <citation type="submission" date="2019-06" db="EMBL/GenBank/DDBJ databases">
        <title>Genome analyses of bacteria isolated from kimchi.</title>
        <authorList>
            <person name="Lee S."/>
            <person name="Ahn S."/>
            <person name="Roh S."/>
        </authorList>
    </citation>
    <scope>NUCLEOTIDE SEQUENCE [LARGE SCALE GENOMIC DNA]</scope>
    <source>
        <strain evidence="13 14">CBA3620</strain>
    </source>
</reference>
<evidence type="ECO:0000313" key="14">
    <source>
        <dbReference type="Proteomes" id="UP000321332"/>
    </source>
</evidence>
<evidence type="ECO:0000259" key="12">
    <source>
        <dbReference type="Pfam" id="PF02687"/>
    </source>
</evidence>
<dbReference type="EMBL" id="CP042374">
    <property type="protein sequence ID" value="QEA32731.1"/>
    <property type="molecule type" value="Genomic_DNA"/>
</dbReference>
<dbReference type="OMA" id="HNKARYL"/>
<proteinExistence type="inferred from homology"/>
<feature type="transmembrane region" description="Helical" evidence="11">
    <location>
        <begin position="270"/>
        <end position="300"/>
    </location>
</feature>
<feature type="transmembrane region" description="Helical" evidence="11">
    <location>
        <begin position="306"/>
        <end position="332"/>
    </location>
</feature>
<dbReference type="Proteomes" id="UP000321332">
    <property type="component" value="Chromosome"/>
</dbReference>
<gene>
    <name evidence="13" type="ORF">FGL89_00540</name>
</gene>
<comment type="function">
    <text evidence="10">Part of the ABC transporter complex hrt involved in hemin import. Responsible for the translocation of the substrate across the membrane.</text>
</comment>
<feature type="domain" description="ABC3 transporter permease C-terminal" evidence="12">
    <location>
        <begin position="228"/>
        <end position="339"/>
    </location>
</feature>
<keyword evidence="7 11" id="KW-0812">Transmembrane</keyword>
<evidence type="ECO:0000256" key="4">
    <source>
        <dbReference type="ARBA" id="ARBA00016962"/>
    </source>
</evidence>
<keyword evidence="6" id="KW-1003">Cell membrane</keyword>
<evidence type="ECO:0000256" key="7">
    <source>
        <dbReference type="ARBA" id="ARBA00022692"/>
    </source>
</evidence>
<evidence type="ECO:0000256" key="1">
    <source>
        <dbReference type="ARBA" id="ARBA00004651"/>
    </source>
</evidence>
<evidence type="ECO:0000256" key="8">
    <source>
        <dbReference type="ARBA" id="ARBA00022989"/>
    </source>
</evidence>
<evidence type="ECO:0000256" key="6">
    <source>
        <dbReference type="ARBA" id="ARBA00022475"/>
    </source>
</evidence>